<dbReference type="Proteomes" id="UP000285310">
    <property type="component" value="Unassembled WGS sequence"/>
</dbReference>
<dbReference type="InterPro" id="IPR052359">
    <property type="entry name" value="HTH-type_reg/antitoxin"/>
</dbReference>
<keyword evidence="2 5" id="KW-0238">DNA-binding</keyword>
<dbReference type="EMBL" id="AYKG01000010">
    <property type="protein sequence ID" value="ROO30750.1"/>
    <property type="molecule type" value="Genomic_DNA"/>
</dbReference>
<dbReference type="InterPro" id="IPR001387">
    <property type="entry name" value="Cro/C1-type_HTH"/>
</dbReference>
<evidence type="ECO:0000259" key="4">
    <source>
        <dbReference type="PROSITE" id="PS50943"/>
    </source>
</evidence>
<dbReference type="FunCoup" id="A0A423PYX8">
    <property type="interactions" value="27"/>
</dbReference>
<dbReference type="SMART" id="SM00530">
    <property type="entry name" value="HTH_XRE"/>
    <property type="match status" value="1"/>
</dbReference>
<dbReference type="AlphaFoldDB" id="A0A423PYX8"/>
<dbReference type="PROSITE" id="PS50943">
    <property type="entry name" value="HTH_CROC1"/>
    <property type="match status" value="1"/>
</dbReference>
<comment type="caution">
    <text evidence="5">The sequence shown here is derived from an EMBL/GenBank/DDBJ whole genome shotgun (WGS) entry which is preliminary data.</text>
</comment>
<dbReference type="InParanoid" id="A0A423PYX8"/>
<keyword evidence="3" id="KW-0804">Transcription</keyword>
<dbReference type="OrthoDB" id="9799384at2"/>
<dbReference type="Pfam" id="PF01381">
    <property type="entry name" value="HTH_3"/>
    <property type="match status" value="1"/>
</dbReference>
<evidence type="ECO:0000256" key="1">
    <source>
        <dbReference type="ARBA" id="ARBA00023015"/>
    </source>
</evidence>
<dbReference type="PANTHER" id="PTHR36511:SF4">
    <property type="entry name" value="ANTITOXIN MQSA"/>
    <property type="match status" value="1"/>
</dbReference>
<dbReference type="RefSeq" id="WP_123657441.1">
    <property type="nucleotide sequence ID" value="NZ_AYKG01000010.1"/>
</dbReference>
<dbReference type="PANTHER" id="PTHR36511">
    <property type="entry name" value="MERR FAMILY BACTERIAL REGULATORY PROTEIN"/>
    <property type="match status" value="1"/>
</dbReference>
<keyword evidence="1" id="KW-0805">Transcription regulation</keyword>
<evidence type="ECO:0000313" key="5">
    <source>
        <dbReference type="EMBL" id="ROO30750.1"/>
    </source>
</evidence>
<protein>
    <submittedName>
        <fullName evidence="5">DNA-binding protein</fullName>
    </submittedName>
</protein>
<organism evidence="5 6">
    <name type="scientific">Salinisphaera japonica YTM-1</name>
    <dbReference type="NCBI Taxonomy" id="1209778"/>
    <lineage>
        <taxon>Bacteria</taxon>
        <taxon>Pseudomonadati</taxon>
        <taxon>Pseudomonadota</taxon>
        <taxon>Gammaproteobacteria</taxon>
        <taxon>Salinisphaerales</taxon>
        <taxon>Salinisphaeraceae</taxon>
        <taxon>Salinisphaera</taxon>
    </lineage>
</organism>
<feature type="domain" description="HTH cro/C1-type" evidence="4">
    <location>
        <begin position="36"/>
        <end position="89"/>
    </location>
</feature>
<evidence type="ECO:0000256" key="3">
    <source>
        <dbReference type="ARBA" id="ARBA00023163"/>
    </source>
</evidence>
<dbReference type="Gene3D" id="1.10.260.40">
    <property type="entry name" value="lambda repressor-like DNA-binding domains"/>
    <property type="match status" value="1"/>
</dbReference>
<keyword evidence="6" id="KW-1185">Reference proteome</keyword>
<name>A0A423PYX8_9GAMM</name>
<accession>A0A423PYX8</accession>
<evidence type="ECO:0000256" key="2">
    <source>
        <dbReference type="ARBA" id="ARBA00023125"/>
    </source>
</evidence>
<gene>
    <name evidence="5" type="ORF">SAJA_04470</name>
</gene>
<dbReference type="CDD" id="cd00093">
    <property type="entry name" value="HTH_XRE"/>
    <property type="match status" value="1"/>
</dbReference>
<proteinExistence type="predicted"/>
<evidence type="ECO:0000313" key="6">
    <source>
        <dbReference type="Proteomes" id="UP000285310"/>
    </source>
</evidence>
<dbReference type="SUPFAM" id="SSF47413">
    <property type="entry name" value="lambda repressor-like DNA-binding domains"/>
    <property type="match status" value="1"/>
</dbReference>
<reference evidence="5 6" key="1">
    <citation type="submission" date="2013-10" db="EMBL/GenBank/DDBJ databases">
        <title>Salinisphaera japonica YTM-1 Genome Sequencing.</title>
        <authorList>
            <person name="Lai Q."/>
            <person name="Li C."/>
            <person name="Shao Z."/>
        </authorList>
    </citation>
    <scope>NUCLEOTIDE SEQUENCE [LARGE SCALE GENOMIC DNA]</scope>
    <source>
        <strain evidence="5 6">YTM-1</strain>
    </source>
</reference>
<dbReference type="InterPro" id="IPR010982">
    <property type="entry name" value="Lambda_DNA-bd_dom_sf"/>
</dbReference>
<sequence length="110" mass="11917">MSDAFESIKAGLEQAIAHQASEPSQVVVHEMAAADVKAVRAKTGMTQRQFAASFGISLGTLRHWERGDRQPHGPARVLLNVLDRRPDAVLGALSEHDAIADIRDPRPDAN</sequence>
<dbReference type="GO" id="GO:0003677">
    <property type="term" value="F:DNA binding"/>
    <property type="evidence" value="ECO:0007669"/>
    <property type="project" value="UniProtKB-KW"/>
</dbReference>